<dbReference type="Pfam" id="PF22191">
    <property type="entry name" value="IBR_1"/>
    <property type="match status" value="2"/>
</dbReference>
<dbReference type="Gene3D" id="2.60.200.10">
    <property type="match status" value="1"/>
</dbReference>
<dbReference type="PRINTS" id="PR00267">
    <property type="entry name" value="INTFRNREGFCT"/>
</dbReference>
<dbReference type="SMART" id="SM00547">
    <property type="entry name" value="ZnF_RBZ"/>
    <property type="match status" value="3"/>
</dbReference>
<evidence type="ECO:0000256" key="8">
    <source>
        <dbReference type="PROSITE-ProRule" id="PRU00322"/>
    </source>
</evidence>
<dbReference type="PROSITE" id="PS50199">
    <property type="entry name" value="ZF_RANBP2_2"/>
    <property type="match status" value="2"/>
</dbReference>
<evidence type="ECO:0000313" key="15">
    <source>
        <dbReference type="EMBL" id="MBN3291249.1"/>
    </source>
</evidence>
<evidence type="ECO:0000259" key="11">
    <source>
        <dbReference type="PROSITE" id="PS50119"/>
    </source>
</evidence>
<keyword evidence="2" id="KW-0808">Transferase</keyword>
<evidence type="ECO:0000259" key="14">
    <source>
        <dbReference type="PROSITE" id="PS51873"/>
    </source>
</evidence>
<dbReference type="Gene3D" id="4.10.1060.10">
    <property type="entry name" value="Zinc finger, RanBP2-type"/>
    <property type="match status" value="1"/>
</dbReference>
<dbReference type="InterPro" id="IPR019471">
    <property type="entry name" value="Interferon_reg_factor-3"/>
</dbReference>
<evidence type="ECO:0000256" key="1">
    <source>
        <dbReference type="ARBA" id="ARBA00008278"/>
    </source>
</evidence>
<dbReference type="Pfam" id="PF00605">
    <property type="entry name" value="IRF"/>
    <property type="match status" value="1"/>
</dbReference>
<feature type="non-terminal residue" evidence="15">
    <location>
        <position position="1"/>
    </location>
</feature>
<feature type="compositionally biased region" description="Basic and acidic residues" evidence="9">
    <location>
        <begin position="1407"/>
        <end position="1416"/>
    </location>
</feature>
<evidence type="ECO:0000256" key="5">
    <source>
        <dbReference type="ARBA" id="ARBA00022771"/>
    </source>
</evidence>
<dbReference type="InterPro" id="IPR047540">
    <property type="entry name" value="BRcat_RBR_RNF31-like"/>
</dbReference>
<evidence type="ECO:0000256" key="2">
    <source>
        <dbReference type="ARBA" id="ARBA00022679"/>
    </source>
</evidence>
<dbReference type="Gene3D" id="6.10.140.1100">
    <property type="match status" value="1"/>
</dbReference>
<protein>
    <submittedName>
        <fullName evidence="15">RNF31 ligase</fullName>
    </submittedName>
</protein>
<dbReference type="Proteomes" id="UP001166052">
    <property type="component" value="Unassembled WGS sequence"/>
</dbReference>
<feature type="domain" description="IRF tryptophan pentad repeat" evidence="13">
    <location>
        <begin position="1291"/>
        <end position="1398"/>
    </location>
</feature>
<dbReference type="Pfam" id="PF09409">
    <property type="entry name" value="PUB"/>
    <property type="match status" value="1"/>
</dbReference>
<dbReference type="InterPro" id="IPR008984">
    <property type="entry name" value="SMAD_FHA_dom_sf"/>
</dbReference>
<dbReference type="Pfam" id="PF25163">
    <property type="entry name" value="UBA_RNF31"/>
    <property type="match status" value="1"/>
</dbReference>
<dbReference type="Gene3D" id="1.10.10.10">
    <property type="entry name" value="Winged helix-like DNA-binding domain superfamily/Winged helix DNA-binding domain"/>
    <property type="match status" value="1"/>
</dbReference>
<feature type="domain" description="B box-type" evidence="11">
    <location>
        <begin position="273"/>
        <end position="319"/>
    </location>
</feature>
<keyword evidence="6" id="KW-0833">Ubl conjugation pathway</keyword>
<gene>
    <name evidence="15" type="primary">Rnf31_0</name>
    <name evidence="15" type="ORF">GTO92_0017095</name>
</gene>
<keyword evidence="3" id="KW-0479">Metal-binding</keyword>
<dbReference type="Gene3D" id="1.10.8.10">
    <property type="entry name" value="DNA helicase RuvA subunit, C-terminal domain"/>
    <property type="match status" value="1"/>
</dbReference>
<feature type="domain" description="RING-type" evidence="10">
    <location>
        <begin position="741"/>
        <end position="790"/>
    </location>
</feature>
<dbReference type="SMART" id="SM00647">
    <property type="entry name" value="IBR"/>
    <property type="match status" value="2"/>
</dbReference>
<dbReference type="InterPro" id="IPR036388">
    <property type="entry name" value="WH-like_DNA-bd_sf"/>
</dbReference>
<keyword evidence="5 8" id="KW-0863">Zinc-finger</keyword>
<evidence type="ECO:0000256" key="7">
    <source>
        <dbReference type="ARBA" id="ARBA00022833"/>
    </source>
</evidence>
<evidence type="ECO:0000256" key="9">
    <source>
        <dbReference type="SAM" id="MobiDB-lite"/>
    </source>
</evidence>
<dbReference type="CDD" id="cd00103">
    <property type="entry name" value="IRF"/>
    <property type="match status" value="1"/>
</dbReference>
<evidence type="ECO:0000256" key="6">
    <source>
        <dbReference type="ARBA" id="ARBA00022786"/>
    </source>
</evidence>
<dbReference type="InterPro" id="IPR047542">
    <property type="entry name" value="Rcat_RBR_RNF31-like"/>
</dbReference>
<evidence type="ECO:0000256" key="4">
    <source>
        <dbReference type="ARBA" id="ARBA00022737"/>
    </source>
</evidence>
<dbReference type="PANTHER" id="PTHR16004:SF5">
    <property type="entry name" value="E3 UBIQUITIN-PROTEIN LIGASE RNF31"/>
    <property type="match status" value="1"/>
</dbReference>
<evidence type="ECO:0000313" key="16">
    <source>
        <dbReference type="Proteomes" id="UP001166052"/>
    </source>
</evidence>
<keyword evidence="4" id="KW-0677">Repeat</keyword>
<dbReference type="SUPFAM" id="SSF143503">
    <property type="entry name" value="PUG domain-like"/>
    <property type="match status" value="1"/>
</dbReference>
<dbReference type="SMART" id="SM00348">
    <property type="entry name" value="IRF"/>
    <property type="match status" value="1"/>
</dbReference>
<dbReference type="PROSITE" id="PS50119">
    <property type="entry name" value="ZF_BBOX"/>
    <property type="match status" value="1"/>
</dbReference>
<feature type="region of interest" description="Disordered" evidence="9">
    <location>
        <begin position="524"/>
        <end position="556"/>
    </location>
</feature>
<dbReference type="GO" id="GO:0016874">
    <property type="term" value="F:ligase activity"/>
    <property type="evidence" value="ECO:0007669"/>
    <property type="project" value="UniProtKB-KW"/>
</dbReference>
<comment type="caution">
    <text evidence="15">The sequence shown here is derived from an EMBL/GenBank/DDBJ whole genome shotgun (WGS) entry which is preliminary data.</text>
</comment>
<feature type="domain" description="RanBP2-type" evidence="12">
    <location>
        <begin position="380"/>
        <end position="412"/>
    </location>
</feature>
<dbReference type="InterPro" id="IPR000315">
    <property type="entry name" value="Znf_B-box"/>
</dbReference>
<dbReference type="SMART" id="SM01243">
    <property type="entry name" value="IRF-3"/>
    <property type="match status" value="1"/>
</dbReference>
<dbReference type="CDD" id="cd16631">
    <property type="entry name" value="mRING-HC-C4C4_RBR_HOIP"/>
    <property type="match status" value="1"/>
</dbReference>
<proteinExistence type="inferred from homology"/>
<name>A0ABS2YWT7_POLSE</name>
<keyword evidence="7" id="KW-0862">Zinc</keyword>
<dbReference type="InterPro" id="IPR044066">
    <property type="entry name" value="TRIAD_supradom"/>
</dbReference>
<dbReference type="InterPro" id="IPR041031">
    <property type="entry name" value="RNF31_C"/>
</dbReference>
<comment type="similarity">
    <text evidence="1">Belongs to the RBR family.</text>
</comment>
<dbReference type="InterPro" id="IPR001346">
    <property type="entry name" value="Interferon_reg_fact_DNA-bd_dom"/>
</dbReference>
<dbReference type="InterPro" id="IPR002867">
    <property type="entry name" value="IBR_dom"/>
</dbReference>
<evidence type="ECO:0000259" key="10">
    <source>
        <dbReference type="PROSITE" id="PS50089"/>
    </source>
</evidence>
<dbReference type="InterPro" id="IPR026254">
    <property type="entry name" value="RNF31-like"/>
</dbReference>
<dbReference type="PROSITE" id="PS51507">
    <property type="entry name" value="IRF_2"/>
    <property type="match status" value="1"/>
</dbReference>
<feature type="compositionally biased region" description="Polar residues" evidence="9">
    <location>
        <begin position="1184"/>
        <end position="1196"/>
    </location>
</feature>
<dbReference type="InterPro" id="IPR001876">
    <property type="entry name" value="Znf_RanBP2"/>
</dbReference>
<evidence type="ECO:0000259" key="12">
    <source>
        <dbReference type="PROSITE" id="PS50199"/>
    </source>
</evidence>
<dbReference type="PROSITE" id="PS51873">
    <property type="entry name" value="TRIAD"/>
    <property type="match status" value="1"/>
</dbReference>
<dbReference type="InterPro" id="IPR036443">
    <property type="entry name" value="Znf_RanBP2_sf"/>
</dbReference>
<evidence type="ECO:0000256" key="3">
    <source>
        <dbReference type="ARBA" id="ARBA00022723"/>
    </source>
</evidence>
<dbReference type="Gene3D" id="3.30.40.10">
    <property type="entry name" value="Zinc/RING finger domain, C3HC4 (zinc finger)"/>
    <property type="match status" value="1"/>
</dbReference>
<dbReference type="SMART" id="SM00184">
    <property type="entry name" value="RING"/>
    <property type="match status" value="2"/>
</dbReference>
<dbReference type="InterPro" id="IPR036339">
    <property type="entry name" value="PUB-like_dom_sf"/>
</dbReference>
<accession>A0ABS2YWT7</accession>
<dbReference type="CDD" id="cd20351">
    <property type="entry name" value="Rcat_RBR_HOIP"/>
    <property type="match status" value="1"/>
</dbReference>
<dbReference type="InterPro" id="IPR032065">
    <property type="entry name" value="RNF31-UBA"/>
</dbReference>
<feature type="non-terminal residue" evidence="15">
    <location>
        <position position="1686"/>
    </location>
</feature>
<dbReference type="InterPro" id="IPR013083">
    <property type="entry name" value="Znf_RING/FYVE/PHD"/>
</dbReference>
<feature type="domain" description="RanBP2-type" evidence="12">
    <location>
        <begin position="434"/>
        <end position="463"/>
    </location>
</feature>
<keyword evidence="15" id="KW-0436">Ligase</keyword>
<sequence length="1686" mass="189951">MASINRQRFSELRDSAALSLSAFPGRDIQEALRVMTEVSLPLSEKYQKIDAESVIHINKMVLPGLSTAFNILEKYGRNLMNPNKPKYWRTVKFNNPVFKTTVDAIQGGRDVLRLYGYTQEQKDGLSFPDTVVEPDVASVALVTLEVMMLRLELDLLIKGIHPNPDAFDHLIEQESVQTTPFDKNVDELKTSIISLSEQKDVEFNKLPTPLHTSGLSLNATILETKSPGECSVCGVIPEVSCPPCGAKLFCYKCDSVFHRHPARADHQREPILDRQSRCTLCGIDRVSAHCGSCEQWLCLECDERYHMHPSRTGHQRYPVINNMIPPGGSSFNTSDSLFTNISSIPPKVLQLKNQELQQPMFPIQGLGASQQISGASLSQTPSLLTPWQCSACPTLNEGRSVLCVSCERPRACKTAPPSQLDSSMHNSLGTSRFHVQEWSCQACTMLNSGSTVLCQACERPRLSSKPLTPLYEKPAETLPSDFKNGWSCSHCTFWNTKPGRICVMCDRTSQDTVLSLPESLSFSQDNLSTGKKQDMPSTLHSSSKKTPPSRPAASSMSNAFYGQDEADIQRQENMRTEGLKLVTMIREGESRGVSPEEVFAAVQYSGTDKPSDWLASELPLVLDTLSKLAAVEMKDARLSQQESVSFWIEAGGDLEKAVKNSVAARKAKEDPDFNFHVDHNDRQRVLRRLLSVFELPSWGRAELVLSLMLDRNASYSLEDVVYAVRESPDKDFIKRMLAKDCPICLSQFPQNRMQALTSCQCSICNECFQQHFTIVVKEKNIKDMACPVCEKPEINDESELNSYFSTLDIQLRECLNPDVYELFHKKLTERALMKDPKFLWCCHCSYGFIYDGNQLKVTCTQCRKSFCAQCKKPWEDQHQGLSCEDFQSWKRENDPEYQREGLAGYLKENGIHCPNCRFCYALAKGGCMHFKCTQCRYEFCSGCNNPFVKAPCPVQNCPMKNGLHAHHPRDCLSYLRDWDVEKLQRLLQTNKVPFNTDPPPGSQAGHCRVMEQKETPERLMDEPCGKDPPEHHAGLCINHYKEYLVSLINGHWLDPAQFFSLEELVAACKRYHVDNGKLEGEDDKQYITRLRQHLEQGDTQGELFEDEDEDEDEEDYVATLAIFVALKCQHTSIRSSPQSQTKRWFLLLSWTYPAFVLSVYIQLHSGYLQLDPSQKRLWSGGVTMKTNTSSGAQQTPALHGTGAPPSGHPRGLSREERRGKALLVDHVISRKRSACVFARVVAVGSDVEPEVQSVRAAREAEKTPHRYPDKRALAVGIATSGRMASGRIRSTRKLKQWMVEQVSSNQYPGLVWDDQNKTMFRIPWKHAGKQDFRSEEDAAIFKAWAKFKGKLKDGEKADPATWKTRLRCALNKSPEFEEVPDRSQLDISEPYKVYRIVPLSEQGRLVGSDRNRESSNKRKRKQSDSESETDEESPVKKLKEESLVVVEPIGQVSSSDSQGTEAAVISKEQYQTLLPSMIITIFYAGKQVDQQKVDGPDVKIAARDNNVGSSSINCGMQRIWLPSEDCVTDSTKKAALSRLMTFLDRGIMLASNSNGLYAQRSCQGRVFWSGPCAPYSDQPNKLERLNSPVQLFDRKKFVQDLMLYRTSGGELPQHKITLCLGEEFPESDPNADKLVKIEVEQPWARQQLEEATGFRESLCLLQELASQSPLGEVTLNLYGFNPTLEL</sequence>
<dbReference type="PROSITE" id="PS01358">
    <property type="entry name" value="ZF_RANBP2_1"/>
    <property type="match status" value="3"/>
</dbReference>
<dbReference type="InterPro" id="IPR047541">
    <property type="entry name" value="RNF31_RBR_mRING-HC-like"/>
</dbReference>
<dbReference type="SUPFAM" id="SSF57850">
    <property type="entry name" value="RING/U-box"/>
    <property type="match status" value="3"/>
</dbReference>
<dbReference type="PANTHER" id="PTHR16004">
    <property type="entry name" value="RING FINGER PROTEIN 31-RELATED"/>
    <property type="match status" value="1"/>
</dbReference>
<dbReference type="SUPFAM" id="SSF46785">
    <property type="entry name" value="Winged helix' DNA-binding domain"/>
    <property type="match status" value="1"/>
</dbReference>
<dbReference type="InterPro" id="IPR001841">
    <property type="entry name" value="Znf_RING"/>
</dbReference>
<feature type="region of interest" description="Disordered" evidence="9">
    <location>
        <begin position="1405"/>
        <end position="1438"/>
    </location>
</feature>
<dbReference type="InterPro" id="IPR057426">
    <property type="entry name" value="RNF31_UBA_3"/>
</dbReference>
<organism evidence="15 16">
    <name type="scientific">Polypterus senegalus</name>
    <name type="common">Senegal bichir</name>
    <dbReference type="NCBI Taxonomy" id="55291"/>
    <lineage>
        <taxon>Eukaryota</taxon>
        <taxon>Metazoa</taxon>
        <taxon>Chordata</taxon>
        <taxon>Craniata</taxon>
        <taxon>Vertebrata</taxon>
        <taxon>Euteleostomi</taxon>
        <taxon>Actinopterygii</taxon>
        <taxon>Polypteriformes</taxon>
        <taxon>Polypteridae</taxon>
        <taxon>Polypterus</taxon>
    </lineage>
</organism>
<evidence type="ECO:0000259" key="13">
    <source>
        <dbReference type="PROSITE" id="PS51507"/>
    </source>
</evidence>
<reference evidence="15" key="1">
    <citation type="journal article" date="2021" name="Cell">
        <title>Tracing the genetic footprints of vertebrate landing in non-teleost ray-finned fishes.</title>
        <authorList>
            <person name="Bi X."/>
            <person name="Wang K."/>
            <person name="Yang L."/>
            <person name="Pan H."/>
            <person name="Jiang H."/>
            <person name="Wei Q."/>
            <person name="Fang M."/>
            <person name="Yu H."/>
            <person name="Zhu C."/>
            <person name="Cai Y."/>
            <person name="He Y."/>
            <person name="Gan X."/>
            <person name="Zeng H."/>
            <person name="Yu D."/>
            <person name="Zhu Y."/>
            <person name="Jiang H."/>
            <person name="Qiu Q."/>
            <person name="Yang H."/>
            <person name="Zhang Y.E."/>
            <person name="Wang W."/>
            <person name="Zhu M."/>
            <person name="He S."/>
            <person name="Zhang G."/>
        </authorList>
    </citation>
    <scope>NUCLEOTIDE SEQUENCE</scope>
    <source>
        <strain evidence="15">Bchr_001</strain>
    </source>
</reference>
<dbReference type="InterPro" id="IPR019817">
    <property type="entry name" value="Interferon_reg_fac_CS"/>
</dbReference>
<dbReference type="InterPro" id="IPR018997">
    <property type="entry name" value="PUB_domain"/>
</dbReference>
<dbReference type="PROSITE" id="PS50089">
    <property type="entry name" value="ZF_RING_2"/>
    <property type="match status" value="1"/>
</dbReference>
<dbReference type="SUPFAM" id="SSF49879">
    <property type="entry name" value="SMAD/FHA domain"/>
    <property type="match status" value="1"/>
</dbReference>
<dbReference type="Gene3D" id="2.30.30.380">
    <property type="entry name" value="Zn-finger domain of Sec23/24"/>
    <property type="match status" value="1"/>
</dbReference>
<dbReference type="CDD" id="cd20337">
    <property type="entry name" value="BRcat_RBR_HOIP"/>
    <property type="match status" value="1"/>
</dbReference>
<dbReference type="InterPro" id="IPR036390">
    <property type="entry name" value="WH_DNA-bd_sf"/>
</dbReference>
<dbReference type="SUPFAM" id="SSF90209">
    <property type="entry name" value="Ran binding protein zinc finger-like"/>
    <property type="match status" value="1"/>
</dbReference>
<dbReference type="Pfam" id="PF10401">
    <property type="entry name" value="IRF-3"/>
    <property type="match status" value="1"/>
</dbReference>
<dbReference type="InterPro" id="IPR017855">
    <property type="entry name" value="SMAD-like_dom_sf"/>
</dbReference>
<dbReference type="Gene3D" id="1.20.58.2190">
    <property type="match status" value="1"/>
</dbReference>
<dbReference type="SMART" id="SM00336">
    <property type="entry name" value="BBOX"/>
    <property type="match status" value="2"/>
</dbReference>
<dbReference type="PROSITE" id="PS00601">
    <property type="entry name" value="IRF_1"/>
    <property type="match status" value="1"/>
</dbReference>
<feature type="domain" description="RING-type" evidence="14">
    <location>
        <begin position="737"/>
        <end position="970"/>
    </location>
</feature>
<feature type="region of interest" description="Disordered" evidence="9">
    <location>
        <begin position="1184"/>
        <end position="1215"/>
    </location>
</feature>
<dbReference type="Pfam" id="PF16678">
    <property type="entry name" value="UBA_HOIP"/>
    <property type="match status" value="1"/>
</dbReference>
<dbReference type="Pfam" id="PF18091">
    <property type="entry name" value="E3_UbLigase_RBR"/>
    <property type="match status" value="1"/>
</dbReference>
<keyword evidence="16" id="KW-1185">Reference proteome</keyword>
<dbReference type="Gene3D" id="1.20.120.1750">
    <property type="match status" value="1"/>
</dbReference>
<dbReference type="EMBL" id="JAAWVN010011815">
    <property type="protein sequence ID" value="MBN3291249.1"/>
    <property type="molecule type" value="Genomic_DNA"/>
</dbReference>